<evidence type="ECO:0000313" key="3">
    <source>
        <dbReference type="EMBL" id="KAA5838331.1"/>
    </source>
</evidence>
<gene>
    <name evidence="3" type="ORF">F1721_02520</name>
</gene>
<sequence>MFDTTTPAVVFKLDPNVLHHGGLGVIRSLGRAGVPVYAVHEDSLAPAAHSRYVRGRWLWSPDPEDPEAIRFGLMRLAQRIGRTAVLIPTDDAAAIFLAEHGDPLRMWFQFAQPPHDLPRQVAGKYTMYQLCRRLGVPCAQARLVGAWDEALEFADQVGYPLVAKLAAPWQPTGGRVRSTTIVADEGGLAALYRDCGRAAVGGLMLQEFIPGGPGYDWFFHGYCDADSVCRPAFTGVKERSYPAHAGLTSLGRCAENESLLRSATTLLEKLSYTGIVDLDFRWDDRDQQYKLLDFNPRLGAQFRLFRDSAGLDVALASYLDLTGQPVPVGRPEVGRRFQVENYDPIAALRYWSSGELGLRSWAGSNRRVHERAWFARDDLLPFALMCTWMVCRAVARPWRRRRTRHPELAEPQYVPGRNYDGGRVGKG</sequence>
<organism evidence="3 4">
    <name type="scientific">Saccharopolyspora hirsuta</name>
    <dbReference type="NCBI Taxonomy" id="1837"/>
    <lineage>
        <taxon>Bacteria</taxon>
        <taxon>Bacillati</taxon>
        <taxon>Actinomycetota</taxon>
        <taxon>Actinomycetes</taxon>
        <taxon>Pseudonocardiales</taxon>
        <taxon>Pseudonocardiaceae</taxon>
        <taxon>Saccharopolyspora</taxon>
    </lineage>
</organism>
<dbReference type="SUPFAM" id="SSF56059">
    <property type="entry name" value="Glutathione synthetase ATP-binding domain-like"/>
    <property type="match status" value="1"/>
</dbReference>
<dbReference type="Gene3D" id="3.30.1490.20">
    <property type="entry name" value="ATP-grasp fold, A domain"/>
    <property type="match status" value="1"/>
</dbReference>
<protein>
    <submittedName>
        <fullName evidence="3">Carboxylate--amine ligase</fullName>
    </submittedName>
</protein>
<keyword evidence="3" id="KW-0436">Ligase</keyword>
<accession>A0A5M7CF14</accession>
<dbReference type="Gene3D" id="3.30.470.20">
    <property type="entry name" value="ATP-grasp fold, B domain"/>
    <property type="match status" value="1"/>
</dbReference>
<name>A0A5M7CF14_SACHI</name>
<dbReference type="PROSITE" id="PS50975">
    <property type="entry name" value="ATP_GRASP"/>
    <property type="match status" value="1"/>
</dbReference>
<dbReference type="InterPro" id="IPR013815">
    <property type="entry name" value="ATP_grasp_subdomain_1"/>
</dbReference>
<keyword evidence="1" id="KW-0547">Nucleotide-binding</keyword>
<comment type="caution">
    <text evidence="3">The sequence shown here is derived from an EMBL/GenBank/DDBJ whole genome shotgun (WGS) entry which is preliminary data.</text>
</comment>
<dbReference type="InterPro" id="IPR011761">
    <property type="entry name" value="ATP-grasp"/>
</dbReference>
<dbReference type="Proteomes" id="UP000323946">
    <property type="component" value="Unassembled WGS sequence"/>
</dbReference>
<evidence type="ECO:0000256" key="1">
    <source>
        <dbReference type="PROSITE-ProRule" id="PRU00409"/>
    </source>
</evidence>
<dbReference type="SMR" id="A0A5M7CF14"/>
<reference evidence="3 4" key="1">
    <citation type="submission" date="2019-09" db="EMBL/GenBank/DDBJ databases">
        <title>Draft genome sequence of the thermophilic Saccharopolyspora hirsuta VKM Ac-666T.</title>
        <authorList>
            <person name="Lobastova T.G."/>
            <person name="Fokina V."/>
            <person name="Bragin E.Y."/>
            <person name="Shtratnikova V.Y."/>
            <person name="Starodumova I.P."/>
            <person name="Tarlachkov S.V."/>
            <person name="Donova M.V."/>
        </authorList>
    </citation>
    <scope>NUCLEOTIDE SEQUENCE [LARGE SCALE GENOMIC DNA]</scope>
    <source>
        <strain evidence="3 4">VKM Ac-666</strain>
    </source>
</reference>
<dbReference type="EMBL" id="VWPH01000001">
    <property type="protein sequence ID" value="KAA5838331.1"/>
    <property type="molecule type" value="Genomic_DNA"/>
</dbReference>
<dbReference type="GO" id="GO:0046872">
    <property type="term" value="F:metal ion binding"/>
    <property type="evidence" value="ECO:0007669"/>
    <property type="project" value="InterPro"/>
</dbReference>
<dbReference type="AlphaFoldDB" id="A0A5M7CF14"/>
<evidence type="ECO:0000313" key="4">
    <source>
        <dbReference type="Proteomes" id="UP000323946"/>
    </source>
</evidence>
<dbReference type="OrthoDB" id="5483448at2"/>
<keyword evidence="4" id="KW-1185">Reference proteome</keyword>
<proteinExistence type="predicted"/>
<evidence type="ECO:0000259" key="2">
    <source>
        <dbReference type="PROSITE" id="PS50975"/>
    </source>
</evidence>
<keyword evidence="1" id="KW-0067">ATP-binding</keyword>
<dbReference type="GO" id="GO:0016874">
    <property type="term" value="F:ligase activity"/>
    <property type="evidence" value="ECO:0007669"/>
    <property type="project" value="UniProtKB-KW"/>
</dbReference>
<dbReference type="RefSeq" id="WP_150064837.1">
    <property type="nucleotide sequence ID" value="NZ_VWPH01000001.1"/>
</dbReference>
<dbReference type="GO" id="GO:0005524">
    <property type="term" value="F:ATP binding"/>
    <property type="evidence" value="ECO:0007669"/>
    <property type="project" value="UniProtKB-UniRule"/>
</dbReference>
<feature type="domain" description="ATP-grasp" evidence="2">
    <location>
        <begin position="128"/>
        <end position="322"/>
    </location>
</feature>